<feature type="transmembrane region" description="Helical" evidence="2">
    <location>
        <begin position="233"/>
        <end position="252"/>
    </location>
</feature>
<feature type="transmembrane region" description="Helical" evidence="2">
    <location>
        <begin position="12"/>
        <end position="30"/>
    </location>
</feature>
<dbReference type="AlphaFoldDB" id="A0A9P0XF08"/>
<feature type="compositionally biased region" description="Polar residues" evidence="1">
    <location>
        <begin position="879"/>
        <end position="888"/>
    </location>
</feature>
<feature type="compositionally biased region" description="Acidic residues" evidence="1">
    <location>
        <begin position="895"/>
        <end position="919"/>
    </location>
</feature>
<feature type="region of interest" description="Disordered" evidence="1">
    <location>
        <begin position="153"/>
        <end position="193"/>
    </location>
</feature>
<feature type="region of interest" description="Disordered" evidence="1">
    <location>
        <begin position="790"/>
        <end position="812"/>
    </location>
</feature>
<dbReference type="GO" id="GO:0007271">
    <property type="term" value="P:synaptic transmission, cholinergic"/>
    <property type="evidence" value="ECO:0007669"/>
    <property type="project" value="TreeGrafter"/>
</dbReference>
<feature type="compositionally biased region" description="Basic and acidic residues" evidence="1">
    <location>
        <begin position="395"/>
        <end position="408"/>
    </location>
</feature>
<feature type="region of interest" description="Disordered" evidence="1">
    <location>
        <begin position="303"/>
        <end position="328"/>
    </location>
</feature>
<dbReference type="EMBL" id="CALOZG010000029">
    <property type="protein sequence ID" value="CAH4032514.1"/>
    <property type="molecule type" value="Genomic_DNA"/>
</dbReference>
<gene>
    <name evidence="3" type="ORF">PIBRA_LOCUS8893</name>
</gene>
<feature type="region of interest" description="Disordered" evidence="1">
    <location>
        <begin position="361"/>
        <end position="382"/>
    </location>
</feature>
<organism evidence="3 4">
    <name type="scientific">Pieris brassicae</name>
    <name type="common">White butterfly</name>
    <name type="synonym">Large white butterfly</name>
    <dbReference type="NCBI Taxonomy" id="7116"/>
    <lineage>
        <taxon>Eukaryota</taxon>
        <taxon>Metazoa</taxon>
        <taxon>Ecdysozoa</taxon>
        <taxon>Arthropoda</taxon>
        <taxon>Hexapoda</taxon>
        <taxon>Insecta</taxon>
        <taxon>Pterygota</taxon>
        <taxon>Neoptera</taxon>
        <taxon>Endopterygota</taxon>
        <taxon>Lepidoptera</taxon>
        <taxon>Glossata</taxon>
        <taxon>Ditrysia</taxon>
        <taxon>Papilionoidea</taxon>
        <taxon>Pieridae</taxon>
        <taxon>Pierinae</taxon>
        <taxon>Pieris</taxon>
    </lineage>
</organism>
<dbReference type="Proteomes" id="UP001152562">
    <property type="component" value="Unassembled WGS sequence"/>
</dbReference>
<feature type="compositionally biased region" description="Basic and acidic residues" evidence="1">
    <location>
        <begin position="361"/>
        <end position="378"/>
    </location>
</feature>
<name>A0A9P0XF08_PIEBR</name>
<comment type="caution">
    <text evidence="3">The sequence shown here is derived from an EMBL/GenBank/DDBJ whole genome shotgun (WGS) entry which is preliminary data.</text>
</comment>
<evidence type="ECO:0000256" key="1">
    <source>
        <dbReference type="SAM" id="MobiDB-lite"/>
    </source>
</evidence>
<protein>
    <recommendedName>
        <fullName evidence="5">Resistance to inhibitors of cholinesterase protein 3 N-terminal domain-containing protein</fullName>
    </recommendedName>
</protein>
<keyword evidence="2" id="KW-0472">Membrane</keyword>
<dbReference type="GO" id="GO:0034394">
    <property type="term" value="P:protein localization to cell surface"/>
    <property type="evidence" value="ECO:0007669"/>
    <property type="project" value="TreeGrafter"/>
</dbReference>
<sequence>MAIDEVLGPRKTMLVLVIVVGCFAVLWPRILSPLIVGHTQEQLKPNKFDREAGCCEVIFQTDVAVLELVNEVCNSALGVEKLTPQSAIECRKAVNESCGVDIAIFLKKGENVGKSTKMLVQAMKNTNSSCLREHFGVPIYSLSPHSPANSWTLQDSVKQERPVRTVGPHPALRERGRAIPPGVPPPSRQQMPPHVRVRSPLSVYFELEPPPIPGMRPPLGSPGGPVTAPKSSMGFVMPIYTICIIVFFVYTLSKIIFKRTAIPYDPITPDPQFRRRVFRDDSRTSPDKLVVTAISGLVAEVQQQMEASQQRQESHDSQTRPHTNGTVLLNTGPVQIVTSEYQEPKKQTDSAQCNQNLLECKESSPESLPDHNTQEHTTNKNLTTIQEEIVKIKESVNQKEQSETDTEHNPSVTQSSEEIINEFEISTERKELSPEFNESAVQKEIEYLKENNNNSELKETIPIQQDLSLNQIETHTEPETSFDQSLELKNTFDDLKESSPERNDILTKLEESLEEQKDSCVESEQTPLETLDELLKLEGSPVQSFDTCLDQTEPYPKSSNIVEIESLPKQLSFEYKESSSAKQLDSKEPNELMDEKEQTEETEFFIKDSSLEKELKELYESSSEEDAIPELLDQEEKEASISPEPEACITPDHVSLVKIDAIDPKFTQSSKASDEELIILDTKELTPEPIKSLSDAIPTAIEDKLSKENDMVLNESGKSDLVLDNVKEFNTVKSTEDFLKEEREIATKDGPSTPELLAEALKEDSPNNEMEDNESSAVKVLGMEVTAHPVDGSTWAGERPIAPPKPAQEHQADEVKSIFLETEIPQQSRVLITDFEDRAHTQKPTKNAPLVVSGKMTLSLIQDAPRDTPERDLESTLDEFTTASTMTQPLAEKELSDEELEEELEVEEIEEELSDEEVDEKTKEK</sequence>
<dbReference type="GO" id="GO:0043025">
    <property type="term" value="C:neuronal cell body"/>
    <property type="evidence" value="ECO:0007669"/>
    <property type="project" value="TreeGrafter"/>
</dbReference>
<evidence type="ECO:0000313" key="4">
    <source>
        <dbReference type="Proteomes" id="UP001152562"/>
    </source>
</evidence>
<keyword evidence="2" id="KW-0812">Transmembrane</keyword>
<feature type="region of interest" description="Disordered" evidence="1">
    <location>
        <begin position="395"/>
        <end position="416"/>
    </location>
</feature>
<feature type="region of interest" description="Disordered" evidence="1">
    <location>
        <begin position="578"/>
        <end position="647"/>
    </location>
</feature>
<feature type="region of interest" description="Disordered" evidence="1">
    <location>
        <begin position="879"/>
        <end position="925"/>
    </location>
</feature>
<evidence type="ECO:0008006" key="5">
    <source>
        <dbReference type="Google" id="ProtNLM"/>
    </source>
</evidence>
<keyword evidence="2" id="KW-1133">Transmembrane helix</keyword>
<proteinExistence type="predicted"/>
<evidence type="ECO:0000313" key="3">
    <source>
        <dbReference type="EMBL" id="CAH4032514.1"/>
    </source>
</evidence>
<dbReference type="InterPro" id="IPR026160">
    <property type="entry name" value="Ric3"/>
</dbReference>
<accession>A0A9P0XF08</accession>
<dbReference type="PANTHER" id="PTHR21723">
    <property type="entry name" value="RESISTANCE TO INHIBITORS OF CHOLINESTERASE PROTEIN 3 RIC3"/>
    <property type="match status" value="1"/>
</dbReference>
<evidence type="ECO:0000256" key="2">
    <source>
        <dbReference type="SAM" id="Phobius"/>
    </source>
</evidence>
<dbReference type="GO" id="GO:0043005">
    <property type="term" value="C:neuron projection"/>
    <property type="evidence" value="ECO:0007669"/>
    <property type="project" value="TreeGrafter"/>
</dbReference>
<feature type="compositionally biased region" description="Basic and acidic residues" evidence="1">
    <location>
        <begin position="604"/>
        <end position="619"/>
    </location>
</feature>
<feature type="compositionally biased region" description="Basic and acidic residues" evidence="1">
    <location>
        <begin position="578"/>
        <end position="596"/>
    </location>
</feature>
<keyword evidence="4" id="KW-1185">Reference proteome</keyword>
<feature type="compositionally biased region" description="Acidic residues" evidence="1">
    <location>
        <begin position="622"/>
        <end position="636"/>
    </location>
</feature>
<reference evidence="3" key="1">
    <citation type="submission" date="2022-05" db="EMBL/GenBank/DDBJ databases">
        <authorList>
            <person name="Okamura Y."/>
        </authorList>
    </citation>
    <scope>NUCLEOTIDE SEQUENCE</scope>
</reference>
<dbReference type="PANTHER" id="PTHR21723:SF3">
    <property type="entry name" value="PROTEIN RIC-3"/>
    <property type="match status" value="1"/>
</dbReference>
<dbReference type="GO" id="GO:0045202">
    <property type="term" value="C:synapse"/>
    <property type="evidence" value="ECO:0007669"/>
    <property type="project" value="GOC"/>
</dbReference>